<evidence type="ECO:0000313" key="2">
    <source>
        <dbReference type="Proteomes" id="UP000054776"/>
    </source>
</evidence>
<dbReference type="AlphaFoldDB" id="A0A0V1B401"/>
<gene>
    <name evidence="1" type="ORF">T01_15290</name>
</gene>
<comment type="caution">
    <text evidence="1">The sequence shown here is derived from an EMBL/GenBank/DDBJ whole genome shotgun (WGS) entry which is preliminary data.</text>
</comment>
<organism evidence="1 2">
    <name type="scientific">Trichinella spiralis</name>
    <name type="common">Trichina worm</name>
    <dbReference type="NCBI Taxonomy" id="6334"/>
    <lineage>
        <taxon>Eukaryota</taxon>
        <taxon>Metazoa</taxon>
        <taxon>Ecdysozoa</taxon>
        <taxon>Nematoda</taxon>
        <taxon>Enoplea</taxon>
        <taxon>Dorylaimia</taxon>
        <taxon>Trichinellida</taxon>
        <taxon>Trichinellidae</taxon>
        <taxon>Trichinella</taxon>
    </lineage>
</organism>
<protein>
    <submittedName>
        <fullName evidence="1">Uncharacterized protein</fullName>
    </submittedName>
</protein>
<sequence>MNNKVDKSLTEETHTKTTLEQLQFHGLLLKVINSFAKRLLRNANCGFQALEKQIQDFGVLQTVIL</sequence>
<dbReference type="EMBL" id="JYDH01000111">
    <property type="protein sequence ID" value="KRY31764.1"/>
    <property type="molecule type" value="Genomic_DNA"/>
</dbReference>
<reference evidence="1 2" key="1">
    <citation type="submission" date="2015-01" db="EMBL/GenBank/DDBJ databases">
        <title>Evolution of Trichinella species and genotypes.</title>
        <authorList>
            <person name="Korhonen P.K."/>
            <person name="Edoardo P."/>
            <person name="Giuseppe L.R."/>
            <person name="Gasser R.B."/>
        </authorList>
    </citation>
    <scope>NUCLEOTIDE SEQUENCE [LARGE SCALE GENOMIC DNA]</scope>
    <source>
        <strain evidence="1">ISS3</strain>
    </source>
</reference>
<dbReference type="Proteomes" id="UP000054776">
    <property type="component" value="Unassembled WGS sequence"/>
</dbReference>
<dbReference type="InParanoid" id="A0A0V1B401"/>
<keyword evidence="2" id="KW-1185">Reference proteome</keyword>
<accession>A0A0V1B401</accession>
<proteinExistence type="predicted"/>
<evidence type="ECO:0000313" key="1">
    <source>
        <dbReference type="EMBL" id="KRY31764.1"/>
    </source>
</evidence>
<name>A0A0V1B401_TRISP</name>